<reference evidence="6 7" key="1">
    <citation type="submission" date="2016-12" db="EMBL/GenBank/DDBJ databases">
        <title>Draft genome sequences of strains Salinicola socius SMB35, Salinicola sp. MH3R3-1 and Chromohalobacter sp. SMB17 from the Verkhnekamsk potash mining region of Russia.</title>
        <authorList>
            <person name="Mavrodi D.V."/>
            <person name="Olsson B.E."/>
            <person name="Korsakova E.S."/>
            <person name="Pyankova A."/>
            <person name="Mavrodi O.V."/>
            <person name="Plotnikova E.G."/>
        </authorList>
    </citation>
    <scope>NUCLEOTIDE SEQUENCE [LARGE SCALE GENOMIC DNA]</scope>
    <source>
        <strain evidence="6 7">SMB35</strain>
    </source>
</reference>
<dbReference type="Gene3D" id="3.40.190.290">
    <property type="match status" value="1"/>
</dbReference>
<gene>
    <name evidence="6" type="ORF">BTW07_04645</name>
</gene>
<evidence type="ECO:0000256" key="2">
    <source>
        <dbReference type="ARBA" id="ARBA00023015"/>
    </source>
</evidence>
<dbReference type="InterPro" id="IPR005119">
    <property type="entry name" value="LysR_subst-bd"/>
</dbReference>
<dbReference type="InterPro" id="IPR036390">
    <property type="entry name" value="WH_DNA-bd_sf"/>
</dbReference>
<dbReference type="Pfam" id="PF03466">
    <property type="entry name" value="LysR_substrate"/>
    <property type="match status" value="1"/>
</dbReference>
<dbReference type="EMBL" id="MSDO01000004">
    <property type="protein sequence ID" value="OLO05320.1"/>
    <property type="molecule type" value="Genomic_DNA"/>
</dbReference>
<dbReference type="AlphaFoldDB" id="A0A1Q8SV77"/>
<dbReference type="InterPro" id="IPR000847">
    <property type="entry name" value="LysR_HTH_N"/>
</dbReference>
<comment type="caution">
    <text evidence="6">The sequence shown here is derived from an EMBL/GenBank/DDBJ whole genome shotgun (WGS) entry which is preliminary data.</text>
</comment>
<dbReference type="GO" id="GO:0003700">
    <property type="term" value="F:DNA-binding transcription factor activity"/>
    <property type="evidence" value="ECO:0007669"/>
    <property type="project" value="InterPro"/>
</dbReference>
<evidence type="ECO:0000313" key="7">
    <source>
        <dbReference type="Proteomes" id="UP000186878"/>
    </source>
</evidence>
<keyword evidence="7" id="KW-1185">Reference proteome</keyword>
<keyword evidence="3" id="KW-0238">DNA-binding</keyword>
<evidence type="ECO:0000259" key="5">
    <source>
        <dbReference type="PROSITE" id="PS50931"/>
    </source>
</evidence>
<dbReference type="Pfam" id="PF00126">
    <property type="entry name" value="HTH_1"/>
    <property type="match status" value="1"/>
</dbReference>
<evidence type="ECO:0000313" key="6">
    <source>
        <dbReference type="EMBL" id="OLO05320.1"/>
    </source>
</evidence>
<dbReference type="OrthoDB" id="570111at2"/>
<comment type="similarity">
    <text evidence="1">Belongs to the LysR transcriptional regulatory family.</text>
</comment>
<dbReference type="Gene3D" id="1.10.10.10">
    <property type="entry name" value="Winged helix-like DNA-binding domain superfamily/Winged helix DNA-binding domain"/>
    <property type="match status" value="1"/>
</dbReference>
<dbReference type="GO" id="GO:0003677">
    <property type="term" value="F:DNA binding"/>
    <property type="evidence" value="ECO:0007669"/>
    <property type="project" value="UniProtKB-KW"/>
</dbReference>
<dbReference type="GO" id="GO:0005829">
    <property type="term" value="C:cytosol"/>
    <property type="evidence" value="ECO:0007669"/>
    <property type="project" value="TreeGrafter"/>
</dbReference>
<evidence type="ECO:0000256" key="1">
    <source>
        <dbReference type="ARBA" id="ARBA00009437"/>
    </source>
</evidence>
<dbReference type="PANTHER" id="PTHR30419:SF8">
    <property type="entry name" value="NITROGEN ASSIMILATION TRANSCRIPTIONAL ACTIVATOR-RELATED"/>
    <property type="match status" value="1"/>
</dbReference>
<evidence type="ECO:0000256" key="4">
    <source>
        <dbReference type="ARBA" id="ARBA00023163"/>
    </source>
</evidence>
<name>A0A1Q8SV77_9GAMM</name>
<proteinExistence type="inferred from homology"/>
<dbReference type="InterPro" id="IPR050950">
    <property type="entry name" value="HTH-type_LysR_regulators"/>
</dbReference>
<dbReference type="Proteomes" id="UP000186878">
    <property type="component" value="Unassembled WGS sequence"/>
</dbReference>
<dbReference type="PANTHER" id="PTHR30419">
    <property type="entry name" value="HTH-TYPE TRANSCRIPTIONAL REGULATOR YBHD"/>
    <property type="match status" value="1"/>
</dbReference>
<evidence type="ECO:0000256" key="3">
    <source>
        <dbReference type="ARBA" id="ARBA00023125"/>
    </source>
</evidence>
<dbReference type="InterPro" id="IPR036388">
    <property type="entry name" value="WH-like_DNA-bd_sf"/>
</dbReference>
<organism evidence="6 7">
    <name type="scientific">Salinicola socius</name>
    <dbReference type="NCBI Taxonomy" id="404433"/>
    <lineage>
        <taxon>Bacteria</taxon>
        <taxon>Pseudomonadati</taxon>
        <taxon>Pseudomonadota</taxon>
        <taxon>Gammaproteobacteria</taxon>
        <taxon>Oceanospirillales</taxon>
        <taxon>Halomonadaceae</taxon>
        <taxon>Salinicola</taxon>
    </lineage>
</organism>
<feature type="domain" description="HTH lysR-type" evidence="5">
    <location>
        <begin position="1"/>
        <end position="60"/>
    </location>
</feature>
<protein>
    <submittedName>
        <fullName evidence="6">LysR family transcriptional regulator</fullName>
    </submittedName>
</protein>
<dbReference type="RefSeq" id="WP_075569005.1">
    <property type="nucleotide sequence ID" value="NZ_MSDO01000004.1"/>
</dbReference>
<dbReference type="PROSITE" id="PS50931">
    <property type="entry name" value="HTH_LYSR"/>
    <property type="match status" value="1"/>
</dbReference>
<keyword evidence="4" id="KW-0804">Transcription</keyword>
<keyword evidence="2" id="KW-0805">Transcription regulation</keyword>
<dbReference type="SUPFAM" id="SSF46785">
    <property type="entry name" value="Winged helix' DNA-binding domain"/>
    <property type="match status" value="1"/>
</dbReference>
<dbReference type="STRING" id="404433.BTW07_04645"/>
<sequence>MDIPHQRLVYFRVTVESGSLRKAAARLDIAPSAVSRQIALLETAFGAPLLERTPRGIRPTPVGEMALDYCRRRGDLDDDFITRLEAYQRLETGTIALVVGEGFINDLIDAPLKAFAERYRGIRLDIEQAGTDEIIESVVEDRAHIGLMFHERVHPQIRFWASSGQPLLAICPVDHPLARESQPISLQRLSETPMALWKTGHGVRRLVDQAFVQAGLHPQVAVETNSMAVLRRAVVAGMGITLLPRFAVAHELAAGSVVALPVASAPFQNSQAHMITRVGRRQPQASLKLLRHLGAWMLAFRSASHRP</sequence>
<accession>A0A1Q8SV77</accession>
<dbReference type="SUPFAM" id="SSF53850">
    <property type="entry name" value="Periplasmic binding protein-like II"/>
    <property type="match status" value="1"/>
</dbReference>